<dbReference type="Pfam" id="PF12728">
    <property type="entry name" value="HTH_17"/>
    <property type="match status" value="1"/>
</dbReference>
<name>A0A934X452_9MICO</name>
<proteinExistence type="predicted"/>
<dbReference type="EMBL" id="JADIXZ010000004">
    <property type="protein sequence ID" value="MBK6300712.1"/>
    <property type="molecule type" value="Genomic_DNA"/>
</dbReference>
<evidence type="ECO:0000313" key="5">
    <source>
        <dbReference type="Proteomes" id="UP000718281"/>
    </source>
</evidence>
<accession>A0A934X452</accession>
<gene>
    <name evidence="2" type="ORF">IPF40_06555</name>
    <name evidence="3" type="ORF">IPI13_07790</name>
    <name evidence="4" type="ORF">IPP00_00565</name>
</gene>
<dbReference type="GO" id="GO:0003677">
    <property type="term" value="F:DNA binding"/>
    <property type="evidence" value="ECO:0007669"/>
    <property type="project" value="InterPro"/>
</dbReference>
<dbReference type="InterPro" id="IPR041657">
    <property type="entry name" value="HTH_17"/>
</dbReference>
<feature type="domain" description="Helix-turn-helix" evidence="1">
    <location>
        <begin position="6"/>
        <end position="55"/>
    </location>
</feature>
<sequence>MPPRFLQLADVAEILNISSAQAYALVRSGDLPAIKVGGRGQWRVESEQLEGYIQRMYAATREFVVAHPLGGGTGEDDDADEG</sequence>
<dbReference type="AlphaFoldDB" id="A0A934X452"/>
<dbReference type="EMBL" id="JADKGK010000004">
    <property type="protein sequence ID" value="MBL0002542.1"/>
    <property type="molecule type" value="Genomic_DNA"/>
</dbReference>
<dbReference type="InterPro" id="IPR010093">
    <property type="entry name" value="SinI_DNA-bd"/>
</dbReference>
<evidence type="ECO:0000313" key="4">
    <source>
        <dbReference type="EMBL" id="MBL0002542.1"/>
    </source>
</evidence>
<protein>
    <submittedName>
        <fullName evidence="2">Helix-turn-helix domain-containing protein</fullName>
    </submittedName>
</protein>
<evidence type="ECO:0000313" key="3">
    <source>
        <dbReference type="EMBL" id="MBK7273064.1"/>
    </source>
</evidence>
<dbReference type="EMBL" id="JADJIB010000002">
    <property type="protein sequence ID" value="MBK7273064.1"/>
    <property type="molecule type" value="Genomic_DNA"/>
</dbReference>
<evidence type="ECO:0000313" key="2">
    <source>
        <dbReference type="EMBL" id="MBK6300712.1"/>
    </source>
</evidence>
<reference evidence="5 6" key="1">
    <citation type="submission" date="2020-10" db="EMBL/GenBank/DDBJ databases">
        <title>Connecting structure to function with the recovery of over 1000 high-quality activated sludge metagenome-assembled genomes encoding full-length rRNA genes using long-read sequencing.</title>
        <authorList>
            <person name="Singleton C.M."/>
            <person name="Petriglieri F."/>
            <person name="Kristensen J.M."/>
            <person name="Kirkegaard R.H."/>
            <person name="Michaelsen T.Y."/>
            <person name="Andersen M.H."/>
            <person name="Karst S.M."/>
            <person name="Dueholm M.S."/>
            <person name="Nielsen P.H."/>
            <person name="Albertsen M."/>
        </authorList>
    </citation>
    <scope>NUCLEOTIDE SEQUENCE [LARGE SCALE GENOMIC DNA]</scope>
    <source>
        <strain evidence="2">AalE_18-Q3-R2-46_BAT3C.188</strain>
        <strain evidence="3">Ega_18-Q3-R5-49_MAXAC.001</strain>
        <strain evidence="4">Ribe_18-Q3-R11-54_MAXAC.001</strain>
    </source>
</reference>
<evidence type="ECO:0000259" key="1">
    <source>
        <dbReference type="Pfam" id="PF12728"/>
    </source>
</evidence>
<dbReference type="Proteomes" id="UP000718281">
    <property type="component" value="Unassembled WGS sequence"/>
</dbReference>
<organism evidence="2 5">
    <name type="scientific">Candidatus Phosphoribacter hodrii</name>
    <dbReference type="NCBI Taxonomy" id="2953743"/>
    <lineage>
        <taxon>Bacteria</taxon>
        <taxon>Bacillati</taxon>
        <taxon>Actinomycetota</taxon>
        <taxon>Actinomycetes</taxon>
        <taxon>Micrococcales</taxon>
        <taxon>Dermatophilaceae</taxon>
        <taxon>Candidatus Phosphoribacter</taxon>
    </lineage>
</organism>
<evidence type="ECO:0000313" key="6">
    <source>
        <dbReference type="Proteomes" id="UP000726105"/>
    </source>
</evidence>
<comment type="caution">
    <text evidence="2">The sequence shown here is derived from an EMBL/GenBank/DDBJ whole genome shotgun (WGS) entry which is preliminary data.</text>
</comment>
<dbReference type="Proteomes" id="UP000886632">
    <property type="component" value="Unassembled WGS sequence"/>
</dbReference>
<dbReference type="NCBIfam" id="TIGR01764">
    <property type="entry name" value="excise"/>
    <property type="match status" value="1"/>
</dbReference>
<dbReference type="Proteomes" id="UP000726105">
    <property type="component" value="Unassembled WGS sequence"/>
</dbReference>